<dbReference type="OrthoDB" id="1150187at2"/>
<evidence type="ECO:0000313" key="2">
    <source>
        <dbReference type="Proteomes" id="UP000286990"/>
    </source>
</evidence>
<dbReference type="AlphaFoldDB" id="A0A426RHQ1"/>
<dbReference type="InterPro" id="IPR053154">
    <property type="entry name" value="c-di-AMP_regulator"/>
</dbReference>
<reference evidence="2" key="1">
    <citation type="submission" date="2018-08" db="EMBL/GenBank/DDBJ databases">
        <authorList>
            <person name="Khan S.A."/>
            <person name="J S.E."/>
        </authorList>
    </citation>
    <scope>NUCLEOTIDE SEQUENCE [LARGE SCALE GENOMIC DNA]</scope>
    <source>
        <strain evidence="2">PoM-212</strain>
    </source>
</reference>
<sequence>MILDRIKTALKKRKVKVFLVFLFFSFLAWFVNNLAQTFVGTTYFHLNYVNVPRDFLLEKTQKNQLQVSLRAVGFQFIGFGIRKKNIQINLAEVRKRNGRYFIPPSVYKKQVQAQLSSDMELLEMDNDTIFVEFTPLQSKEVPVIPRLNITLAKNHALMDSLVIEPKMILIKGPKNQIDTVQSVHTSYVELLNLDADFSQKLTLVKSRELVETNFEPFQVTITGKVYRFSEQVFDVPVTIFNLPDSVKVRMFPDVVQVVCQAKLDILKDISPDDFMVVADYGQVGERNQNVLSLILKEKPEKINNAILKTKEVEFILKRE</sequence>
<dbReference type="PANTHER" id="PTHR37804:SF1">
    <property type="entry name" value="CDAA REGULATORY PROTEIN CDAR"/>
    <property type="match status" value="1"/>
</dbReference>
<dbReference type="RefSeq" id="WP_125223211.1">
    <property type="nucleotide sequence ID" value="NZ_QUSX01000002.1"/>
</dbReference>
<evidence type="ECO:0000313" key="1">
    <source>
        <dbReference type="EMBL" id="RRQ48488.1"/>
    </source>
</evidence>
<organism evidence="1 2">
    <name type="scientific">Maribacter algicola</name>
    <dbReference type="NCBI Taxonomy" id="2498892"/>
    <lineage>
        <taxon>Bacteria</taxon>
        <taxon>Pseudomonadati</taxon>
        <taxon>Bacteroidota</taxon>
        <taxon>Flavobacteriia</taxon>
        <taxon>Flavobacteriales</taxon>
        <taxon>Flavobacteriaceae</taxon>
        <taxon>Maribacter</taxon>
    </lineage>
</organism>
<dbReference type="EMBL" id="QUSX01000002">
    <property type="protein sequence ID" value="RRQ48488.1"/>
    <property type="molecule type" value="Genomic_DNA"/>
</dbReference>
<reference evidence="2" key="2">
    <citation type="submission" date="2018-12" db="EMBL/GenBank/DDBJ databases">
        <title>Maribacter lutimaris sp. nov., isolated from marine sediment.</title>
        <authorList>
            <person name="Kim K.K."/>
        </authorList>
    </citation>
    <scope>NUCLEOTIDE SEQUENCE [LARGE SCALE GENOMIC DNA]</scope>
    <source>
        <strain evidence="2">PoM-212</strain>
    </source>
</reference>
<comment type="caution">
    <text evidence="1">The sequence shown here is derived from an EMBL/GenBank/DDBJ whole genome shotgun (WGS) entry which is preliminary data.</text>
</comment>
<gene>
    <name evidence="1" type="ORF">DZC72_12365</name>
</gene>
<dbReference type="Pfam" id="PF07949">
    <property type="entry name" value="YbbR"/>
    <property type="match status" value="1"/>
</dbReference>
<dbReference type="InterPro" id="IPR012505">
    <property type="entry name" value="YbbR"/>
</dbReference>
<dbReference type="Proteomes" id="UP000286990">
    <property type="component" value="Unassembled WGS sequence"/>
</dbReference>
<keyword evidence="2" id="KW-1185">Reference proteome</keyword>
<proteinExistence type="predicted"/>
<name>A0A426RHQ1_9FLAO</name>
<dbReference type="PANTHER" id="PTHR37804">
    <property type="entry name" value="CDAA REGULATORY PROTEIN CDAR"/>
    <property type="match status" value="1"/>
</dbReference>
<dbReference type="Gene3D" id="2.170.120.30">
    <property type="match status" value="1"/>
</dbReference>
<dbReference type="Gene3D" id="2.170.120.40">
    <property type="entry name" value="YbbR-like domain"/>
    <property type="match status" value="1"/>
</dbReference>
<accession>A0A426RHQ1</accession>
<protein>
    <submittedName>
        <fullName evidence="1">YbbR-like domain-containing protein</fullName>
    </submittedName>
</protein>